<dbReference type="Proteomes" id="UP000023152">
    <property type="component" value="Unassembled WGS sequence"/>
</dbReference>
<evidence type="ECO:0000313" key="1">
    <source>
        <dbReference type="EMBL" id="ETO36430.1"/>
    </source>
</evidence>
<dbReference type="AlphaFoldDB" id="X6PD82"/>
<keyword evidence="2" id="KW-1185">Reference proteome</keyword>
<evidence type="ECO:0000313" key="2">
    <source>
        <dbReference type="Proteomes" id="UP000023152"/>
    </source>
</evidence>
<sequence>MVDFTQFSTISFFLTKKNFINEIAVLKINKLFSVTRKFRNAFCNCKIFLKQDFIDKFIHAKHNQQNIDELLSRMPSNKYSEDTTDLTLTFHILHTDHYGIIIMDLKQKVLEIIATQILLNHQASIVENSNSNSNVLMKQKKKKIFKRKKMRVKVRTLLEVKFSLQYVVSFFVFLSKLFSFPRLPFPVLSSFFFIP</sequence>
<proteinExistence type="predicted"/>
<accession>X6PD82</accession>
<gene>
    <name evidence="1" type="ORF">RFI_00632</name>
</gene>
<protein>
    <submittedName>
        <fullName evidence="1">Uncharacterized protein</fullName>
    </submittedName>
</protein>
<reference evidence="1 2" key="1">
    <citation type="journal article" date="2013" name="Curr. Biol.">
        <title>The Genome of the Foraminiferan Reticulomyxa filosa.</title>
        <authorList>
            <person name="Glockner G."/>
            <person name="Hulsmann N."/>
            <person name="Schleicher M."/>
            <person name="Noegel A.A."/>
            <person name="Eichinger L."/>
            <person name="Gallinger C."/>
            <person name="Pawlowski J."/>
            <person name="Sierra R."/>
            <person name="Euteneuer U."/>
            <person name="Pillet L."/>
            <person name="Moustafa A."/>
            <person name="Platzer M."/>
            <person name="Groth M."/>
            <person name="Szafranski K."/>
            <person name="Schliwa M."/>
        </authorList>
    </citation>
    <scope>NUCLEOTIDE SEQUENCE [LARGE SCALE GENOMIC DNA]</scope>
</reference>
<dbReference type="EMBL" id="ASPP01000684">
    <property type="protein sequence ID" value="ETO36430.1"/>
    <property type="molecule type" value="Genomic_DNA"/>
</dbReference>
<organism evidence="1 2">
    <name type="scientific">Reticulomyxa filosa</name>
    <dbReference type="NCBI Taxonomy" id="46433"/>
    <lineage>
        <taxon>Eukaryota</taxon>
        <taxon>Sar</taxon>
        <taxon>Rhizaria</taxon>
        <taxon>Retaria</taxon>
        <taxon>Foraminifera</taxon>
        <taxon>Monothalamids</taxon>
        <taxon>Reticulomyxidae</taxon>
        <taxon>Reticulomyxa</taxon>
    </lineage>
</organism>
<dbReference type="OrthoDB" id="2411602at2759"/>
<comment type="caution">
    <text evidence="1">The sequence shown here is derived from an EMBL/GenBank/DDBJ whole genome shotgun (WGS) entry which is preliminary data.</text>
</comment>
<name>X6PD82_RETFI</name>